<proteinExistence type="predicted"/>
<evidence type="ECO:0000256" key="1">
    <source>
        <dbReference type="ARBA" id="ARBA00022723"/>
    </source>
</evidence>
<evidence type="ECO:0000259" key="3">
    <source>
        <dbReference type="Pfam" id="PF07687"/>
    </source>
</evidence>
<dbReference type="InterPro" id="IPR011650">
    <property type="entry name" value="Peptidase_M20_dimer"/>
</dbReference>
<dbReference type="Gene3D" id="3.30.70.360">
    <property type="match status" value="1"/>
</dbReference>
<dbReference type="GO" id="GO:0016787">
    <property type="term" value="F:hydrolase activity"/>
    <property type="evidence" value="ECO:0007669"/>
    <property type="project" value="UniProtKB-KW"/>
</dbReference>
<keyword evidence="1" id="KW-0479">Metal-binding</keyword>
<dbReference type="GO" id="GO:0046872">
    <property type="term" value="F:metal ion binding"/>
    <property type="evidence" value="ECO:0007669"/>
    <property type="project" value="UniProtKB-KW"/>
</dbReference>
<evidence type="ECO:0000313" key="4">
    <source>
        <dbReference type="EMBL" id="CAB4559977.1"/>
    </source>
</evidence>
<dbReference type="PANTHER" id="PTHR43808:SF9">
    <property type="entry name" value="BLL0789 PROTEIN"/>
    <property type="match status" value="1"/>
</dbReference>
<reference evidence="4" key="1">
    <citation type="submission" date="2020-05" db="EMBL/GenBank/DDBJ databases">
        <authorList>
            <person name="Chiriac C."/>
            <person name="Salcher M."/>
            <person name="Ghai R."/>
            <person name="Kavagutti S V."/>
        </authorList>
    </citation>
    <scope>NUCLEOTIDE SEQUENCE</scope>
</reference>
<organism evidence="4">
    <name type="scientific">freshwater metagenome</name>
    <dbReference type="NCBI Taxonomy" id="449393"/>
    <lineage>
        <taxon>unclassified sequences</taxon>
        <taxon>metagenomes</taxon>
        <taxon>ecological metagenomes</taxon>
    </lineage>
</organism>
<dbReference type="InterPro" id="IPR002933">
    <property type="entry name" value="Peptidase_M20"/>
</dbReference>
<dbReference type="SUPFAM" id="SSF55031">
    <property type="entry name" value="Bacterial exopeptidase dimerisation domain"/>
    <property type="match status" value="1"/>
</dbReference>
<keyword evidence="2" id="KW-0378">Hydrolase</keyword>
<dbReference type="PANTHER" id="PTHR43808">
    <property type="entry name" value="ACETYLORNITHINE DEACETYLASE"/>
    <property type="match status" value="1"/>
</dbReference>
<dbReference type="EMBL" id="CAEZTC010000083">
    <property type="protein sequence ID" value="CAB4559977.1"/>
    <property type="molecule type" value="Genomic_DNA"/>
</dbReference>
<accession>A0A6J6D7W2</accession>
<dbReference type="InterPro" id="IPR017150">
    <property type="entry name" value="Pept_M20_glutamate_carboxypep"/>
</dbReference>
<dbReference type="SUPFAM" id="SSF53187">
    <property type="entry name" value="Zn-dependent exopeptidases"/>
    <property type="match status" value="1"/>
</dbReference>
<sequence>MKTAKSFSLEAMIDDVSALVTSETPSRDIERLTAQAQLLSEMMTRLLGHAPRIIDSPVGPHVHWSGGGEPKVLILGHHDTVHPVGTLQRLPFSYVDDVLRGPGVFDMKAGIVQALHGVAALDDASHIEILLTADEEIGSKASKDLLIERARACGAVLVLEPSADGGALKVGRKGTGTFFLTIEGRASHAGLEPEKGVNSLMELAQLLPQIAALSDADKGTTVSPTLANAGTADNVIPAQTTCAVDVRVAIPEEKPRVEAGFAALTLQHPEARLTIEGGIGRPPMHHYAAATLFEIARNVARSIDLGDIEGLVVGGGSDGNFTADAGVETLDGLGAVGGGAHGDSEHVIASTMPARAALIAGLCQELSSMAKRPPLGRVPDER</sequence>
<dbReference type="Gene3D" id="3.40.630.10">
    <property type="entry name" value="Zn peptidases"/>
    <property type="match status" value="1"/>
</dbReference>
<dbReference type="InterPro" id="IPR036264">
    <property type="entry name" value="Bact_exopeptidase_dim_dom"/>
</dbReference>
<dbReference type="Pfam" id="PF07687">
    <property type="entry name" value="M20_dimer"/>
    <property type="match status" value="1"/>
</dbReference>
<protein>
    <submittedName>
        <fullName evidence="4">Unannotated protein</fullName>
    </submittedName>
</protein>
<gene>
    <name evidence="4" type="ORF">UFOPK1572_00761</name>
</gene>
<dbReference type="InterPro" id="IPR050072">
    <property type="entry name" value="Peptidase_M20A"/>
</dbReference>
<evidence type="ECO:0000256" key="2">
    <source>
        <dbReference type="ARBA" id="ARBA00022801"/>
    </source>
</evidence>
<dbReference type="Pfam" id="PF01546">
    <property type="entry name" value="Peptidase_M20"/>
    <property type="match status" value="1"/>
</dbReference>
<dbReference type="PIRSF" id="PIRSF037238">
    <property type="entry name" value="Carboxypeptidase_G2"/>
    <property type="match status" value="1"/>
</dbReference>
<feature type="domain" description="Peptidase M20 dimerisation" evidence="3">
    <location>
        <begin position="170"/>
        <end position="262"/>
    </location>
</feature>
<name>A0A6J6D7W2_9ZZZZ</name>
<dbReference type="CDD" id="cd03885">
    <property type="entry name" value="M20_CPDG2"/>
    <property type="match status" value="1"/>
</dbReference>
<dbReference type="AlphaFoldDB" id="A0A6J6D7W2"/>